<dbReference type="Pfam" id="PF00990">
    <property type="entry name" value="GGDEF"/>
    <property type="match status" value="1"/>
</dbReference>
<evidence type="ECO:0000259" key="4">
    <source>
        <dbReference type="PROSITE" id="PS50110"/>
    </source>
</evidence>
<dbReference type="SUPFAM" id="SSF55073">
    <property type="entry name" value="Nucleotide cyclase"/>
    <property type="match status" value="1"/>
</dbReference>
<dbReference type="FunFam" id="3.30.70.270:FF:000001">
    <property type="entry name" value="Diguanylate cyclase domain protein"/>
    <property type="match status" value="1"/>
</dbReference>
<dbReference type="EC" id="2.7.7.65" evidence="1"/>
<dbReference type="SMART" id="SM00448">
    <property type="entry name" value="REC"/>
    <property type="match status" value="1"/>
</dbReference>
<dbReference type="Gene3D" id="3.30.70.270">
    <property type="match status" value="1"/>
</dbReference>
<dbReference type="EMBL" id="CP019384">
    <property type="protein sequence ID" value="QAT17758.1"/>
    <property type="molecule type" value="Genomic_DNA"/>
</dbReference>
<evidence type="ECO:0000259" key="5">
    <source>
        <dbReference type="PROSITE" id="PS50887"/>
    </source>
</evidence>
<dbReference type="NCBIfam" id="TIGR00254">
    <property type="entry name" value="GGDEF"/>
    <property type="match status" value="1"/>
</dbReference>
<dbReference type="GO" id="GO:0043709">
    <property type="term" value="P:cell adhesion involved in single-species biofilm formation"/>
    <property type="evidence" value="ECO:0007669"/>
    <property type="project" value="TreeGrafter"/>
</dbReference>
<dbReference type="InterPro" id="IPR011006">
    <property type="entry name" value="CheY-like_superfamily"/>
</dbReference>
<evidence type="ECO:0000256" key="3">
    <source>
        <dbReference type="PROSITE-ProRule" id="PRU00169"/>
    </source>
</evidence>
<dbReference type="CDD" id="cd01949">
    <property type="entry name" value="GGDEF"/>
    <property type="match status" value="1"/>
</dbReference>
<dbReference type="GO" id="GO:0005886">
    <property type="term" value="C:plasma membrane"/>
    <property type="evidence" value="ECO:0007669"/>
    <property type="project" value="TreeGrafter"/>
</dbReference>
<dbReference type="PROSITE" id="PS50110">
    <property type="entry name" value="RESPONSE_REGULATORY"/>
    <property type="match status" value="1"/>
</dbReference>
<dbReference type="PANTHER" id="PTHR45138">
    <property type="entry name" value="REGULATORY COMPONENTS OF SENSORY TRANSDUCTION SYSTEM"/>
    <property type="match status" value="1"/>
</dbReference>
<dbReference type="Proteomes" id="UP000287243">
    <property type="component" value="Chromosome"/>
</dbReference>
<dbReference type="InterPro" id="IPR000160">
    <property type="entry name" value="GGDEF_dom"/>
</dbReference>
<evidence type="ECO:0000313" key="7">
    <source>
        <dbReference type="Proteomes" id="UP000287243"/>
    </source>
</evidence>
<keyword evidence="7" id="KW-1185">Reference proteome</keyword>
<dbReference type="RefSeq" id="WP_128700723.1">
    <property type="nucleotide sequence ID" value="NZ_CP019384.1"/>
</dbReference>
<feature type="domain" description="Response regulatory" evidence="4">
    <location>
        <begin position="6"/>
        <end position="120"/>
    </location>
</feature>
<comment type="caution">
    <text evidence="3">Lacks conserved residue(s) required for the propagation of feature annotation.</text>
</comment>
<dbReference type="SUPFAM" id="SSF52172">
    <property type="entry name" value="CheY-like"/>
    <property type="match status" value="1"/>
</dbReference>
<proteinExistence type="predicted"/>
<dbReference type="PROSITE" id="PS50887">
    <property type="entry name" value="GGDEF"/>
    <property type="match status" value="1"/>
</dbReference>
<dbReference type="GO" id="GO:0052621">
    <property type="term" value="F:diguanylate cyclase activity"/>
    <property type="evidence" value="ECO:0007669"/>
    <property type="project" value="UniProtKB-EC"/>
</dbReference>
<dbReference type="AlphaFoldDB" id="A0A410P6R1"/>
<dbReference type="Gene3D" id="3.40.50.2300">
    <property type="match status" value="1"/>
</dbReference>
<dbReference type="OrthoDB" id="9812260at2"/>
<dbReference type="SMART" id="SM00267">
    <property type="entry name" value="GGDEF"/>
    <property type="match status" value="1"/>
</dbReference>
<dbReference type="InterPro" id="IPR050469">
    <property type="entry name" value="Diguanylate_Cyclase"/>
</dbReference>
<sequence length="292" mass="32747">MQQSAEILLIEDESEASEKLGAVLYAAGHNVNVASSAKEGLKLLKDLKCAVVITELRLPDMGGVELIRAIKNMDAKISAVVITPYLFINSAIEAMENGAFGYITKPFNPSEIRIVVQHAVERYFLMDEANKKSYYYDLSILDGLTGVYNHRYLHEILDRELMRARRYPQSLSLIMVDVDNFKKYNDTNGHMAGDELLKGLTNLFVRSLRNLDMVFRYGGEEFCILLIETNKDGARLAAERLLNLVRLSLPATISMGIAEFPTDSKEKDMLIDKADKALYQAKTTGKNKVILA</sequence>
<dbReference type="GO" id="GO:1902201">
    <property type="term" value="P:negative regulation of bacterial-type flagellum-dependent cell motility"/>
    <property type="evidence" value="ECO:0007669"/>
    <property type="project" value="TreeGrafter"/>
</dbReference>
<dbReference type="Pfam" id="PF00072">
    <property type="entry name" value="Response_reg"/>
    <property type="match status" value="1"/>
</dbReference>
<name>A0A410P6R1_VELA1</name>
<dbReference type="InterPro" id="IPR029787">
    <property type="entry name" value="Nucleotide_cyclase"/>
</dbReference>
<evidence type="ECO:0000256" key="1">
    <source>
        <dbReference type="ARBA" id="ARBA00012528"/>
    </source>
</evidence>
<dbReference type="GO" id="GO:0000160">
    <property type="term" value="P:phosphorelay signal transduction system"/>
    <property type="evidence" value="ECO:0007669"/>
    <property type="project" value="InterPro"/>
</dbReference>
<dbReference type="KEGG" id="vai:BU251_08500"/>
<protein>
    <recommendedName>
        <fullName evidence="1">diguanylate cyclase</fullName>
        <ecNumber evidence="1">2.7.7.65</ecNumber>
    </recommendedName>
</protein>
<feature type="domain" description="GGDEF" evidence="5">
    <location>
        <begin position="169"/>
        <end position="292"/>
    </location>
</feature>
<reference evidence="6 7" key="1">
    <citation type="submission" date="2017-01" db="EMBL/GenBank/DDBJ databases">
        <title>First insights into the biology of 'candidatus Vampirococcus archaeovorus'.</title>
        <authorList>
            <person name="Kizina J."/>
            <person name="Jordan S."/>
            <person name="Stueber K."/>
            <person name="Reinhardt R."/>
            <person name="Harder J."/>
        </authorList>
    </citation>
    <scope>NUCLEOTIDE SEQUENCE [LARGE SCALE GENOMIC DNA]</scope>
    <source>
        <strain evidence="6 7">LiM</strain>
    </source>
</reference>
<accession>A0A410P6R1</accession>
<organism evidence="6 7">
    <name type="scientific">Velamenicoccus archaeovorus</name>
    <dbReference type="NCBI Taxonomy" id="1930593"/>
    <lineage>
        <taxon>Bacteria</taxon>
        <taxon>Pseudomonadati</taxon>
        <taxon>Candidatus Omnitrophota</taxon>
        <taxon>Candidatus Velamenicoccus</taxon>
    </lineage>
</organism>
<dbReference type="InterPro" id="IPR043128">
    <property type="entry name" value="Rev_trsase/Diguanyl_cyclase"/>
</dbReference>
<comment type="catalytic activity">
    <reaction evidence="2">
        <text>2 GTP = 3',3'-c-di-GMP + 2 diphosphate</text>
        <dbReference type="Rhea" id="RHEA:24898"/>
        <dbReference type="ChEBI" id="CHEBI:33019"/>
        <dbReference type="ChEBI" id="CHEBI:37565"/>
        <dbReference type="ChEBI" id="CHEBI:58805"/>
        <dbReference type="EC" id="2.7.7.65"/>
    </reaction>
</comment>
<gene>
    <name evidence="6" type="ORF">BU251_08500</name>
</gene>
<dbReference type="InterPro" id="IPR001789">
    <property type="entry name" value="Sig_transdc_resp-reg_receiver"/>
</dbReference>
<evidence type="ECO:0000256" key="2">
    <source>
        <dbReference type="ARBA" id="ARBA00034247"/>
    </source>
</evidence>
<dbReference type="PANTHER" id="PTHR45138:SF9">
    <property type="entry name" value="DIGUANYLATE CYCLASE DGCM-RELATED"/>
    <property type="match status" value="1"/>
</dbReference>
<evidence type="ECO:0000313" key="6">
    <source>
        <dbReference type="EMBL" id="QAT17758.1"/>
    </source>
</evidence>